<evidence type="ECO:0000256" key="6">
    <source>
        <dbReference type="SAM" id="MobiDB-lite"/>
    </source>
</evidence>
<evidence type="ECO:0000256" key="5">
    <source>
        <dbReference type="ARBA" id="ARBA00023242"/>
    </source>
</evidence>
<dbReference type="EMBL" id="JALJOR010000009">
    <property type="protein sequence ID" value="KAK9811447.1"/>
    <property type="molecule type" value="Genomic_DNA"/>
</dbReference>
<evidence type="ECO:0000256" key="2">
    <source>
        <dbReference type="ARBA" id="ARBA00009626"/>
    </source>
</evidence>
<evidence type="ECO:0008006" key="9">
    <source>
        <dbReference type="Google" id="ProtNLM"/>
    </source>
</evidence>
<evidence type="ECO:0000256" key="3">
    <source>
        <dbReference type="ARBA" id="ARBA00023015"/>
    </source>
</evidence>
<dbReference type="GO" id="GO:0003712">
    <property type="term" value="F:transcription coregulator activity"/>
    <property type="evidence" value="ECO:0007669"/>
    <property type="project" value="InterPro"/>
</dbReference>
<dbReference type="PANTHER" id="PTHR13208">
    <property type="entry name" value="MEDIATOR OF RNA POLYMERASE II TRANSCRIPTION SUBUNIT 4"/>
    <property type="match status" value="1"/>
</dbReference>
<proteinExistence type="inferred from homology"/>
<keyword evidence="4" id="KW-0804">Transcription</keyword>
<dbReference type="Proteomes" id="UP001489004">
    <property type="component" value="Unassembled WGS sequence"/>
</dbReference>
<feature type="compositionally biased region" description="Acidic residues" evidence="6">
    <location>
        <begin position="335"/>
        <end position="353"/>
    </location>
</feature>
<evidence type="ECO:0000313" key="8">
    <source>
        <dbReference type="Proteomes" id="UP001489004"/>
    </source>
</evidence>
<comment type="subcellular location">
    <subcellularLocation>
        <location evidence="1">Nucleus</location>
    </subcellularLocation>
</comment>
<dbReference type="GO" id="GO:0070847">
    <property type="term" value="C:core mediator complex"/>
    <property type="evidence" value="ECO:0007669"/>
    <property type="project" value="TreeGrafter"/>
</dbReference>
<evidence type="ECO:0000313" key="7">
    <source>
        <dbReference type="EMBL" id="KAK9811447.1"/>
    </source>
</evidence>
<feature type="region of interest" description="Disordered" evidence="6">
    <location>
        <begin position="219"/>
        <end position="353"/>
    </location>
</feature>
<evidence type="ECO:0000256" key="1">
    <source>
        <dbReference type="ARBA" id="ARBA00004123"/>
    </source>
</evidence>
<keyword evidence="5" id="KW-0539">Nucleus</keyword>
<feature type="region of interest" description="Disordered" evidence="6">
    <location>
        <begin position="1"/>
        <end position="34"/>
    </location>
</feature>
<protein>
    <recommendedName>
        <fullName evidence="9">Mediator complex subunit 4</fullName>
    </recommendedName>
</protein>
<reference evidence="7 8" key="1">
    <citation type="journal article" date="2024" name="Nat. Commun.">
        <title>Phylogenomics reveals the evolutionary origins of lichenization in chlorophyte algae.</title>
        <authorList>
            <person name="Puginier C."/>
            <person name="Libourel C."/>
            <person name="Otte J."/>
            <person name="Skaloud P."/>
            <person name="Haon M."/>
            <person name="Grisel S."/>
            <person name="Petersen M."/>
            <person name="Berrin J.G."/>
            <person name="Delaux P.M."/>
            <person name="Dal Grande F."/>
            <person name="Keller J."/>
        </authorList>
    </citation>
    <scope>NUCLEOTIDE SEQUENCE [LARGE SCALE GENOMIC DNA]</scope>
    <source>
        <strain evidence="7 8">SAG 2043</strain>
    </source>
</reference>
<feature type="compositionally biased region" description="Low complexity" evidence="6">
    <location>
        <begin position="264"/>
        <end position="297"/>
    </location>
</feature>
<comment type="caution">
    <text evidence="7">The sequence shown here is derived from an EMBL/GenBank/DDBJ whole genome shotgun (WGS) entry which is preliminary data.</text>
</comment>
<feature type="compositionally biased region" description="Basic and acidic residues" evidence="6">
    <location>
        <begin position="1"/>
        <end position="12"/>
    </location>
</feature>
<feature type="compositionally biased region" description="Pro residues" evidence="6">
    <location>
        <begin position="229"/>
        <end position="243"/>
    </location>
</feature>
<accession>A0AAW1PSK5</accession>
<dbReference type="AlphaFoldDB" id="A0AAW1PSK5"/>
<dbReference type="GO" id="GO:0006357">
    <property type="term" value="P:regulation of transcription by RNA polymerase II"/>
    <property type="evidence" value="ECO:0007669"/>
    <property type="project" value="InterPro"/>
</dbReference>
<feature type="compositionally biased region" description="Low complexity" evidence="6">
    <location>
        <begin position="244"/>
        <end position="253"/>
    </location>
</feature>
<name>A0AAW1PSK5_9CHLO</name>
<keyword evidence="3" id="KW-0805">Transcription regulation</keyword>
<gene>
    <name evidence="7" type="ORF">WJX72_004005</name>
</gene>
<comment type="similarity">
    <text evidence="2">Belongs to the Mediator complex subunit 4 family.</text>
</comment>
<dbReference type="InterPro" id="IPR019258">
    <property type="entry name" value="Mediator_Med4"/>
</dbReference>
<keyword evidence="8" id="KW-1185">Reference proteome</keyword>
<sequence length="353" mass="36996">MAETQEAKRRPLDIAAPGQLAASPLGNSAGHPTPLLASLSQQLLSSIHAWPAGKQRGAELDAAEEAGADGANDPGRPEQLLKQLLQLHRQATQGTDSAVLESTHRREGVLARFTAQLQGAAHDLQALLDKHTLPDVPDFCKVLPSAQAARNIITYAHKLSYTTFAPPSVAKGAPLPRNFRPPAPQEWQMRASQLHQFAAEQQAKQAAQAASSAAAIKTDQAGASTAAPPILPGFQPPPMPPGWKPGDPLPDLGISLPPMPPGWKPGDPLPGLQPSKPAAEAAAAAVQPQQPSAAAAKQDPEQAIKPTPAGAAKVAAPQPLPQPASDLFSFILNPDLEEAEEDYSSDEEYSDDD</sequence>
<organism evidence="7 8">
    <name type="scientific">[Myrmecia] bisecta</name>
    <dbReference type="NCBI Taxonomy" id="41462"/>
    <lineage>
        <taxon>Eukaryota</taxon>
        <taxon>Viridiplantae</taxon>
        <taxon>Chlorophyta</taxon>
        <taxon>core chlorophytes</taxon>
        <taxon>Trebouxiophyceae</taxon>
        <taxon>Trebouxiales</taxon>
        <taxon>Trebouxiaceae</taxon>
        <taxon>Myrmecia</taxon>
    </lineage>
</organism>
<evidence type="ECO:0000256" key="4">
    <source>
        <dbReference type="ARBA" id="ARBA00023163"/>
    </source>
</evidence>
<feature type="region of interest" description="Disordered" evidence="6">
    <location>
        <begin position="55"/>
        <end position="76"/>
    </location>
</feature>
<dbReference type="PANTHER" id="PTHR13208:SF2">
    <property type="entry name" value="MEDIATOR OF RNA POLYMERASE II TRANSCRIPTION SUBUNIT 4"/>
    <property type="match status" value="1"/>
</dbReference>
<dbReference type="GO" id="GO:0016592">
    <property type="term" value="C:mediator complex"/>
    <property type="evidence" value="ECO:0007669"/>
    <property type="project" value="InterPro"/>
</dbReference>